<proteinExistence type="predicted"/>
<dbReference type="RefSeq" id="WP_344797378.1">
    <property type="nucleotide sequence ID" value="NZ_BAABBN010000004.1"/>
</dbReference>
<sequence length="571" mass="64722">MQNSNTYTFNDFQFDTQTGELTRAGADESVFLREKLRQLLRFFVENQKRVIPKEELLDALWEHGKFREKSLSQSILELRKALGDSSSAPQYIRTIPNQGYQWVCDNTAQIPPDTPLVCEPEKVKPNKSRVVIAVSVLFVLSLLVFVFAVQQTTPGTQITNDRMKVLILPFKNGTHTTSMNWVEYGLSDMMAGDFLSIEGVKTTPPTQVPYLFSDLDLDAVLATGDYSKLFLISDFDVIIAGEVELTPQHQVLNYQLVYQEGEIKKGRFERSDLAVVMPDLVSALYQQIHPKKQQVALPPYNYVPSAMHEYARGIQSLQNKGSVLAQHYFAASVQIDPTHLWSKAYLGVCQLYLGEWTTAKTTFKSILGVEDPSLLAFSHYWLAVLSFREGLLEDALVQLEQSISQLQHTSNTVLFDDINNLKLQIHNIQIASQSDDADAVTSLLLSDNTNTRHQKDPSHELIKLSADESLKVASLERITRQGYLPLLSSVLLQKGGDVQLNLNERDNYYARAIEILKQLNQPYELSIAWMLRAELHKTHDSERAHRYLAKAKILASELNAGLLQEQIRLWH</sequence>
<dbReference type="InterPro" id="IPR016032">
    <property type="entry name" value="Sig_transdc_resp-reg_C-effctor"/>
</dbReference>
<evidence type="ECO:0000256" key="3">
    <source>
        <dbReference type="SAM" id="Phobius"/>
    </source>
</evidence>
<dbReference type="InterPro" id="IPR011990">
    <property type="entry name" value="TPR-like_helical_dom_sf"/>
</dbReference>
<dbReference type="InterPro" id="IPR001867">
    <property type="entry name" value="OmpR/PhoB-type_DNA-bd"/>
</dbReference>
<evidence type="ECO:0000259" key="4">
    <source>
        <dbReference type="PROSITE" id="PS51755"/>
    </source>
</evidence>
<keyword evidence="3" id="KW-0472">Membrane</keyword>
<dbReference type="PROSITE" id="PS51755">
    <property type="entry name" value="OMPR_PHOB"/>
    <property type="match status" value="1"/>
</dbReference>
<name>A0ABP7MEC5_9GAMM</name>
<dbReference type="SUPFAM" id="SSF48452">
    <property type="entry name" value="TPR-like"/>
    <property type="match status" value="1"/>
</dbReference>
<reference evidence="6" key="1">
    <citation type="journal article" date="2019" name="Int. J. Syst. Evol. Microbiol.">
        <title>The Global Catalogue of Microorganisms (GCM) 10K type strain sequencing project: providing services to taxonomists for standard genome sequencing and annotation.</title>
        <authorList>
            <consortium name="The Broad Institute Genomics Platform"/>
            <consortium name="The Broad Institute Genome Sequencing Center for Infectious Disease"/>
            <person name="Wu L."/>
            <person name="Ma J."/>
        </authorList>
    </citation>
    <scope>NUCLEOTIDE SEQUENCE [LARGE SCALE GENOMIC DNA]</scope>
    <source>
        <strain evidence="6">JCM 17551</strain>
    </source>
</reference>
<dbReference type="Pfam" id="PF00486">
    <property type="entry name" value="Trans_reg_C"/>
    <property type="match status" value="1"/>
</dbReference>
<comment type="caution">
    <text evidence="5">The sequence shown here is derived from an EMBL/GenBank/DDBJ whole genome shotgun (WGS) entry which is preliminary data.</text>
</comment>
<dbReference type="InterPro" id="IPR036388">
    <property type="entry name" value="WH-like_DNA-bd_sf"/>
</dbReference>
<gene>
    <name evidence="5" type="ORF">GCM10022277_16510</name>
</gene>
<dbReference type="EMBL" id="BAABBN010000004">
    <property type="protein sequence ID" value="GAA3921372.1"/>
    <property type="molecule type" value="Genomic_DNA"/>
</dbReference>
<dbReference type="Gene3D" id="1.25.40.10">
    <property type="entry name" value="Tetratricopeptide repeat domain"/>
    <property type="match status" value="1"/>
</dbReference>
<organism evidence="5 6">
    <name type="scientific">Litoribacillus peritrichatus</name>
    <dbReference type="NCBI Taxonomy" id="718191"/>
    <lineage>
        <taxon>Bacteria</taxon>
        <taxon>Pseudomonadati</taxon>
        <taxon>Pseudomonadota</taxon>
        <taxon>Gammaproteobacteria</taxon>
        <taxon>Oceanospirillales</taxon>
        <taxon>Oceanospirillaceae</taxon>
        <taxon>Litoribacillus</taxon>
    </lineage>
</organism>
<feature type="DNA-binding region" description="OmpR/PhoB-type" evidence="2">
    <location>
        <begin position="4"/>
        <end position="104"/>
    </location>
</feature>
<keyword evidence="1 2" id="KW-0238">DNA-binding</keyword>
<evidence type="ECO:0000256" key="1">
    <source>
        <dbReference type="ARBA" id="ARBA00023125"/>
    </source>
</evidence>
<keyword evidence="3" id="KW-0812">Transmembrane</keyword>
<evidence type="ECO:0000313" key="5">
    <source>
        <dbReference type="EMBL" id="GAA3921372.1"/>
    </source>
</evidence>
<feature type="domain" description="OmpR/PhoB-type" evidence="4">
    <location>
        <begin position="4"/>
        <end position="104"/>
    </location>
</feature>
<dbReference type="SMART" id="SM00862">
    <property type="entry name" value="Trans_reg_C"/>
    <property type="match status" value="1"/>
</dbReference>
<dbReference type="Gene3D" id="1.10.10.10">
    <property type="entry name" value="Winged helix-like DNA-binding domain superfamily/Winged helix DNA-binding domain"/>
    <property type="match status" value="1"/>
</dbReference>
<feature type="transmembrane region" description="Helical" evidence="3">
    <location>
        <begin position="130"/>
        <end position="149"/>
    </location>
</feature>
<dbReference type="CDD" id="cd00383">
    <property type="entry name" value="trans_reg_C"/>
    <property type="match status" value="1"/>
</dbReference>
<keyword evidence="3" id="KW-1133">Transmembrane helix</keyword>
<protein>
    <recommendedName>
        <fullName evidence="4">OmpR/PhoB-type domain-containing protein</fullName>
    </recommendedName>
</protein>
<dbReference type="Proteomes" id="UP001501565">
    <property type="component" value="Unassembled WGS sequence"/>
</dbReference>
<evidence type="ECO:0000256" key="2">
    <source>
        <dbReference type="PROSITE-ProRule" id="PRU01091"/>
    </source>
</evidence>
<dbReference type="SUPFAM" id="SSF46894">
    <property type="entry name" value="C-terminal effector domain of the bipartite response regulators"/>
    <property type="match status" value="1"/>
</dbReference>
<keyword evidence="6" id="KW-1185">Reference proteome</keyword>
<accession>A0ABP7MEC5</accession>
<evidence type="ECO:0000313" key="6">
    <source>
        <dbReference type="Proteomes" id="UP001501565"/>
    </source>
</evidence>